<evidence type="ECO:0000259" key="1">
    <source>
        <dbReference type="SMART" id="SM00499"/>
    </source>
</evidence>
<dbReference type="EMBL" id="JACEFO010002197">
    <property type="protein sequence ID" value="KAF8674380.1"/>
    <property type="molecule type" value="Genomic_DNA"/>
</dbReference>
<evidence type="ECO:0000313" key="3">
    <source>
        <dbReference type="Proteomes" id="UP000636709"/>
    </source>
</evidence>
<sequence length="166" mass="17672">MHHIHSPVYKYLTFPTPTSALLLQSPNKDKNSSSSYYFTTKRVSKEMAPRSSTALPALLLAATLLMSSVAVVRGQQRGNPCPTNALADLKVCADVLVLLKLKINVPQSQQCCPLLGNLVNLDVAACLCAAIRLSVLGIPVNLPLDVPLVLNYCGRNASAVPGSNCS</sequence>
<proteinExistence type="predicted"/>
<dbReference type="Pfam" id="PF14547">
    <property type="entry name" value="Hydrophob_seed"/>
    <property type="match status" value="1"/>
</dbReference>
<dbReference type="Proteomes" id="UP000636709">
    <property type="component" value="Unassembled WGS sequence"/>
</dbReference>
<feature type="domain" description="Bifunctional inhibitor/plant lipid transfer protein/seed storage helical" evidence="1">
    <location>
        <begin position="81"/>
        <end position="165"/>
    </location>
</feature>
<evidence type="ECO:0000313" key="2">
    <source>
        <dbReference type="EMBL" id="KAF8674380.1"/>
    </source>
</evidence>
<dbReference type="SMART" id="SM00499">
    <property type="entry name" value="AAI"/>
    <property type="match status" value="1"/>
</dbReference>
<dbReference type="InterPro" id="IPR051636">
    <property type="entry name" value="Plant_LTP/defense-related"/>
</dbReference>
<dbReference type="CDD" id="cd01958">
    <property type="entry name" value="HPS_like"/>
    <property type="match status" value="1"/>
</dbReference>
<dbReference type="InterPro" id="IPR016140">
    <property type="entry name" value="Bifunc_inhib/LTP/seed_store"/>
</dbReference>
<dbReference type="SUPFAM" id="SSF47699">
    <property type="entry name" value="Bifunctional inhibitor/lipid-transfer protein/seed storage 2S albumin"/>
    <property type="match status" value="1"/>
</dbReference>
<comment type="caution">
    <text evidence="2">The sequence shown here is derived from an EMBL/GenBank/DDBJ whole genome shotgun (WGS) entry which is preliminary data.</text>
</comment>
<dbReference type="Gene3D" id="1.10.110.10">
    <property type="entry name" value="Plant lipid-transfer and hydrophobic proteins"/>
    <property type="match status" value="1"/>
</dbReference>
<keyword evidence="3" id="KW-1185">Reference proteome</keyword>
<dbReference type="InterPro" id="IPR027923">
    <property type="entry name" value="Hydrophob_seed_dom"/>
</dbReference>
<name>A0A835B183_9POAL</name>
<accession>A0A835B183</accession>
<dbReference type="PANTHER" id="PTHR31731">
    <property type="match status" value="1"/>
</dbReference>
<dbReference type="InterPro" id="IPR036312">
    <property type="entry name" value="Bifun_inhib/LTP/seed_sf"/>
</dbReference>
<protein>
    <recommendedName>
        <fullName evidence="1">Bifunctional inhibitor/plant lipid transfer protein/seed storage helical domain-containing protein</fullName>
    </recommendedName>
</protein>
<dbReference type="AlphaFoldDB" id="A0A835B183"/>
<dbReference type="OrthoDB" id="641595at2759"/>
<organism evidence="2 3">
    <name type="scientific">Digitaria exilis</name>
    <dbReference type="NCBI Taxonomy" id="1010633"/>
    <lineage>
        <taxon>Eukaryota</taxon>
        <taxon>Viridiplantae</taxon>
        <taxon>Streptophyta</taxon>
        <taxon>Embryophyta</taxon>
        <taxon>Tracheophyta</taxon>
        <taxon>Spermatophyta</taxon>
        <taxon>Magnoliopsida</taxon>
        <taxon>Liliopsida</taxon>
        <taxon>Poales</taxon>
        <taxon>Poaceae</taxon>
        <taxon>PACMAD clade</taxon>
        <taxon>Panicoideae</taxon>
        <taxon>Panicodae</taxon>
        <taxon>Paniceae</taxon>
        <taxon>Anthephorinae</taxon>
        <taxon>Digitaria</taxon>
    </lineage>
</organism>
<gene>
    <name evidence="2" type="ORF">HU200_048211</name>
</gene>
<reference evidence="2" key="1">
    <citation type="submission" date="2020-07" db="EMBL/GenBank/DDBJ databases">
        <title>Genome sequence and genetic diversity analysis of an under-domesticated orphan crop, white fonio (Digitaria exilis).</title>
        <authorList>
            <person name="Bennetzen J.L."/>
            <person name="Chen S."/>
            <person name="Ma X."/>
            <person name="Wang X."/>
            <person name="Yssel A.E.J."/>
            <person name="Chaluvadi S.R."/>
            <person name="Johnson M."/>
            <person name="Gangashetty P."/>
            <person name="Hamidou F."/>
            <person name="Sanogo M.D."/>
            <person name="Zwaenepoel A."/>
            <person name="Wallace J."/>
            <person name="Van De Peer Y."/>
            <person name="Van Deynze A."/>
        </authorList>
    </citation>
    <scope>NUCLEOTIDE SEQUENCE</scope>
    <source>
        <tissue evidence="2">Leaves</tissue>
    </source>
</reference>